<comment type="caution">
    <text evidence="1">The sequence shown here is derived from an EMBL/GenBank/DDBJ whole genome shotgun (WGS) entry which is preliminary data.</text>
</comment>
<reference evidence="2" key="1">
    <citation type="journal article" date="2019" name="Int. J. Syst. Evol. Microbiol.">
        <title>The Global Catalogue of Microorganisms (GCM) 10K type strain sequencing project: providing services to taxonomists for standard genome sequencing and annotation.</title>
        <authorList>
            <consortium name="The Broad Institute Genomics Platform"/>
            <consortium name="The Broad Institute Genome Sequencing Center for Infectious Disease"/>
            <person name="Wu L."/>
            <person name="Ma J."/>
        </authorList>
    </citation>
    <scope>NUCLEOTIDE SEQUENCE [LARGE SCALE GENOMIC DNA]</scope>
    <source>
        <strain evidence="2">CGMCC 1.12404</strain>
    </source>
</reference>
<dbReference type="Proteomes" id="UP000617979">
    <property type="component" value="Unassembled WGS sequence"/>
</dbReference>
<accession>A0ABQ1H4W6</accession>
<organism evidence="1 2">
    <name type="scientific">Kroppenstedtia guangzhouensis</name>
    <dbReference type="NCBI Taxonomy" id="1274356"/>
    <lineage>
        <taxon>Bacteria</taxon>
        <taxon>Bacillati</taxon>
        <taxon>Bacillota</taxon>
        <taxon>Bacilli</taxon>
        <taxon>Bacillales</taxon>
        <taxon>Thermoactinomycetaceae</taxon>
        <taxon>Kroppenstedtia</taxon>
    </lineage>
</organism>
<gene>
    <name evidence="1" type="ORF">GCM10007416_35060</name>
</gene>
<keyword evidence="2" id="KW-1185">Reference proteome</keyword>
<proteinExistence type="predicted"/>
<name>A0ABQ1H4W6_9BACL</name>
<sequence>MSVRMLILHTFPVAKNCAALVLGKWVGLMYWKITEVNGPENRGPNPHKSKVTGGFKDGKTVSFLRKKDGR</sequence>
<protein>
    <submittedName>
        <fullName evidence="1">Uncharacterized protein</fullName>
    </submittedName>
</protein>
<dbReference type="EMBL" id="BMEX01000036">
    <property type="protein sequence ID" value="GGA58889.1"/>
    <property type="molecule type" value="Genomic_DNA"/>
</dbReference>
<evidence type="ECO:0000313" key="1">
    <source>
        <dbReference type="EMBL" id="GGA58889.1"/>
    </source>
</evidence>
<evidence type="ECO:0000313" key="2">
    <source>
        <dbReference type="Proteomes" id="UP000617979"/>
    </source>
</evidence>